<dbReference type="PANTHER" id="PTHR22550">
    <property type="entry name" value="SPORE GERMINATION PROTEIN"/>
    <property type="match status" value="1"/>
</dbReference>
<evidence type="ECO:0000256" key="2">
    <source>
        <dbReference type="ARBA" id="ARBA00023136"/>
    </source>
</evidence>
<dbReference type="InterPro" id="IPR050768">
    <property type="entry name" value="UPF0353/GerABKA_families"/>
</dbReference>
<evidence type="ECO:0000256" key="4">
    <source>
        <dbReference type="SAM" id="Phobius"/>
    </source>
</evidence>
<dbReference type="InterPro" id="IPR004995">
    <property type="entry name" value="Spore_Ger"/>
</dbReference>
<proteinExistence type="inferred from homology"/>
<feature type="compositionally biased region" description="Polar residues" evidence="3">
    <location>
        <begin position="37"/>
        <end position="63"/>
    </location>
</feature>
<dbReference type="GO" id="GO:0016020">
    <property type="term" value="C:membrane"/>
    <property type="evidence" value="ECO:0007669"/>
    <property type="project" value="InterPro"/>
</dbReference>
<dbReference type="Pfam" id="PF03323">
    <property type="entry name" value="GerA"/>
    <property type="match status" value="1"/>
</dbReference>
<feature type="region of interest" description="Disordered" evidence="3">
    <location>
        <begin position="29"/>
        <end position="103"/>
    </location>
</feature>
<evidence type="ECO:0000256" key="1">
    <source>
        <dbReference type="ARBA" id="ARBA00005278"/>
    </source>
</evidence>
<evidence type="ECO:0000313" key="5">
    <source>
        <dbReference type="EMBL" id="EMS73298.1"/>
    </source>
</evidence>
<feature type="transmembrane region" description="Helical" evidence="4">
    <location>
        <begin position="389"/>
        <end position="411"/>
    </location>
</feature>
<dbReference type="PATRIC" id="fig|1195236.3.peg.1131"/>
<sequence>MSIFTAMRKLFIYSEPKIHNLGFELLEGDDEGALQPPDQTRANQAKQDAQNSGLNNNEMSKGNKNAIKPLGVSEWNKSRKGDGENQKLNPSQTQNKNQAQNDTISNDLSYSLNVLKEKFGLPKNEDIVFRKFKIGKKLDCFMIYVEGMIDKSSINLSMLPTLMSKDILEDMGKQSPVDFLIETVIPVHNLKKESLYGECIKQVLSGASVLFVEGCTECIVMETRGYEKRSVESPKTEMVVMGAQEAFTENLRTNLTLVRRILKTQKLVTELIPAGDINNTMCAILYLDGVASPRVVQEVIKRIKSIKTDLIIGSGMVEQFIEDRPLMLFPQVLSTERPDRTASFIMDGQVVIITEGAPFSMAVPVTFFRLLHTSEDSFTRWPFGTFLRLLRLFGLFCATLLPGLYVAMVMFHPEMLPTELLASIVKSKELVPFPTLLEVLIMEIAFELIREGGIRIPSIIGQTLGIVGALILGQADSVGRPGKPHACDNRFGHGIGKFRYPKLQHGSCYKNREILFYNCRRLFGLFWNSFCHIYFRVHYLQYEVFWYSFPDACGT</sequence>
<feature type="compositionally biased region" description="Polar residues" evidence="3">
    <location>
        <begin position="86"/>
        <end position="103"/>
    </location>
</feature>
<dbReference type="EMBL" id="AORV01000021">
    <property type="protein sequence ID" value="EMS73298.1"/>
    <property type="molecule type" value="Genomic_DNA"/>
</dbReference>
<dbReference type="GO" id="GO:0009847">
    <property type="term" value="P:spore germination"/>
    <property type="evidence" value="ECO:0007669"/>
    <property type="project" value="InterPro"/>
</dbReference>
<accession>S0FXJ1</accession>
<protein>
    <submittedName>
        <fullName evidence="5">GerA spore germination protein</fullName>
    </submittedName>
</protein>
<dbReference type="eggNOG" id="COG0697">
    <property type="taxonomic scope" value="Bacteria"/>
</dbReference>
<comment type="caution">
    <text evidence="5">The sequence shown here is derived from an EMBL/GenBank/DDBJ whole genome shotgun (WGS) entry which is preliminary data.</text>
</comment>
<feature type="compositionally biased region" description="Basic and acidic residues" evidence="3">
    <location>
        <begin position="76"/>
        <end position="85"/>
    </location>
</feature>
<dbReference type="Proteomes" id="UP000014155">
    <property type="component" value="Unassembled WGS sequence"/>
</dbReference>
<evidence type="ECO:0000313" key="6">
    <source>
        <dbReference type="Proteomes" id="UP000014155"/>
    </source>
</evidence>
<name>S0FXJ1_RUMCE</name>
<dbReference type="PANTHER" id="PTHR22550:SF5">
    <property type="entry name" value="LEUCINE ZIPPER PROTEIN 4"/>
    <property type="match status" value="1"/>
</dbReference>
<keyword evidence="4" id="KW-0812">Transmembrane</keyword>
<comment type="similarity">
    <text evidence="1">Belongs to the GerABKA family.</text>
</comment>
<organism evidence="5 6">
    <name type="scientific">Ruminiclostridium cellobioparum subsp. termitidis CT1112</name>
    <dbReference type="NCBI Taxonomy" id="1195236"/>
    <lineage>
        <taxon>Bacteria</taxon>
        <taxon>Bacillati</taxon>
        <taxon>Bacillota</taxon>
        <taxon>Clostridia</taxon>
        <taxon>Eubacteriales</taxon>
        <taxon>Oscillospiraceae</taxon>
        <taxon>Ruminiclostridium</taxon>
    </lineage>
</organism>
<keyword evidence="4" id="KW-1133">Transmembrane helix</keyword>
<dbReference type="STRING" id="1195236.CTER_0838"/>
<gene>
    <name evidence="5" type="ORF">CTER_0838</name>
</gene>
<evidence type="ECO:0000256" key="3">
    <source>
        <dbReference type="SAM" id="MobiDB-lite"/>
    </source>
</evidence>
<reference evidence="5 6" key="1">
    <citation type="journal article" date="2013" name="Genome Announc.">
        <title>Draft Genome Sequence of the Cellulolytic, Mesophilic, Anaerobic Bacterium Clostridium termitidis Strain CT1112 (DSM 5398).</title>
        <authorList>
            <person name="Lal S."/>
            <person name="Ramachandran U."/>
            <person name="Zhang X."/>
            <person name="Munir R."/>
            <person name="Sparling R."/>
            <person name="Levin D.B."/>
        </authorList>
    </citation>
    <scope>NUCLEOTIDE SEQUENCE [LARGE SCALE GENOMIC DNA]</scope>
    <source>
        <strain evidence="5 6">CT1112</strain>
    </source>
</reference>
<dbReference type="AlphaFoldDB" id="S0FXJ1"/>
<keyword evidence="2 4" id="KW-0472">Membrane</keyword>
<keyword evidence="6" id="KW-1185">Reference proteome</keyword>